<dbReference type="PRINTS" id="PR00101">
    <property type="entry name" value="ATCASE"/>
</dbReference>
<dbReference type="GO" id="GO:0016597">
    <property type="term" value="F:amino acid binding"/>
    <property type="evidence" value="ECO:0007669"/>
    <property type="project" value="InterPro"/>
</dbReference>
<feature type="domain" description="Aspartate/ornithine carbamoyltransferase Asp/Orn-binding" evidence="3">
    <location>
        <begin position="172"/>
        <end position="331"/>
    </location>
</feature>
<dbReference type="InterPro" id="IPR036901">
    <property type="entry name" value="Asp/Orn_carbamoylTrfase_sf"/>
</dbReference>
<accession>A0A6L7ITR2</accession>
<evidence type="ECO:0000313" key="6">
    <source>
        <dbReference type="Proteomes" id="UP000478463"/>
    </source>
</evidence>
<dbReference type="Pfam" id="PF00185">
    <property type="entry name" value="OTCace"/>
    <property type="match status" value="1"/>
</dbReference>
<dbReference type="InterPro" id="IPR006132">
    <property type="entry name" value="Asp/Orn_carbamoyltranf_P-bd"/>
</dbReference>
<dbReference type="KEGG" id="egd:GS424_009280"/>
<dbReference type="GO" id="GO:0019240">
    <property type="term" value="P:citrulline biosynthetic process"/>
    <property type="evidence" value="ECO:0007669"/>
    <property type="project" value="TreeGrafter"/>
</dbReference>
<dbReference type="Proteomes" id="UP000478463">
    <property type="component" value="Chromosome"/>
</dbReference>
<protein>
    <submittedName>
        <fullName evidence="5">Putrescine carbamoyltransferase</fullName>
    </submittedName>
</protein>
<keyword evidence="1 2" id="KW-0808">Transferase</keyword>
<comment type="similarity">
    <text evidence="2">Belongs to the aspartate/ornithine carbamoyltransferase superfamily.</text>
</comment>
<dbReference type="GO" id="GO:0004585">
    <property type="term" value="F:ornithine carbamoyltransferase activity"/>
    <property type="evidence" value="ECO:0007669"/>
    <property type="project" value="TreeGrafter"/>
</dbReference>
<gene>
    <name evidence="5" type="ORF">GS424_009280</name>
</gene>
<dbReference type="AlphaFoldDB" id="A0A6L7ITR2"/>
<dbReference type="SUPFAM" id="SSF53671">
    <property type="entry name" value="Aspartate/ornithine carbamoyltransferase"/>
    <property type="match status" value="1"/>
</dbReference>
<dbReference type="Pfam" id="PF02729">
    <property type="entry name" value="OTCace_N"/>
    <property type="match status" value="1"/>
</dbReference>
<evidence type="ECO:0000259" key="4">
    <source>
        <dbReference type="Pfam" id="PF02729"/>
    </source>
</evidence>
<evidence type="ECO:0000313" key="5">
    <source>
        <dbReference type="EMBL" id="QOS66755.1"/>
    </source>
</evidence>
<reference evidence="5 6" key="1">
    <citation type="submission" date="2020-10" db="EMBL/GenBank/DDBJ databases">
        <title>Eggerthella sp. nov., isolated from human feces.</title>
        <authorList>
            <person name="Yajun G."/>
        </authorList>
    </citation>
    <scope>NUCLEOTIDE SEQUENCE [LARGE SCALE GENOMIC DNA]</scope>
    <source>
        <strain evidence="5 6">HF-1101</strain>
    </source>
</reference>
<proteinExistence type="inferred from homology"/>
<evidence type="ECO:0000259" key="3">
    <source>
        <dbReference type="Pfam" id="PF00185"/>
    </source>
</evidence>
<dbReference type="PANTHER" id="PTHR45753:SF3">
    <property type="entry name" value="ORNITHINE TRANSCARBAMYLASE, MITOCHONDRIAL"/>
    <property type="match status" value="1"/>
</dbReference>
<dbReference type="PRINTS" id="PR00100">
    <property type="entry name" value="AOTCASE"/>
</dbReference>
<dbReference type="InterPro" id="IPR006131">
    <property type="entry name" value="Asp_carbamoyltransf_Asp/Orn-bd"/>
</dbReference>
<dbReference type="Gene3D" id="3.40.50.1370">
    <property type="entry name" value="Aspartate/ornithine carbamoyltransferase"/>
    <property type="match status" value="2"/>
</dbReference>
<sequence>MEVKHEHYMDMNRLSDWSVEQIDELLDTCLLLKEMEEKGVRLPLLKDVSLAMMFDQQSTRTRVSFETAMTQFGGHAMFLGGSSLHSGSGQEDIAETAAIISSMADAIMIRSKSQRVIDEVVANSTVPVISGMSCNDFRADGFGSQEQHHPTQVIADLITMIERKPQGKKLSDCTFMWLGDGADGFDCVFMDHLSLFPRLGIRVICAGPKKFWPSEDLLEQCRKQAAEDGNGEIICTEDPIEYAPETDFFYTGVVNYHKEGVSEEEAFDVFYPKYQINEELLSHAPKSAWVMHYLPGNRNWEMTDAVWDGPQSALLPLGENRLYAQRGILVYILWPLRRNTSEALENHYQGKVEDLLTPRIHNYDF</sequence>
<dbReference type="RefSeq" id="WP_160942464.1">
    <property type="nucleotide sequence ID" value="NZ_CP063310.1"/>
</dbReference>
<evidence type="ECO:0000256" key="1">
    <source>
        <dbReference type="ARBA" id="ARBA00022679"/>
    </source>
</evidence>
<organism evidence="5 6">
    <name type="scientific">Eggerthella guodeyinii</name>
    <dbReference type="NCBI Taxonomy" id="2690837"/>
    <lineage>
        <taxon>Bacteria</taxon>
        <taxon>Bacillati</taxon>
        <taxon>Actinomycetota</taxon>
        <taxon>Coriobacteriia</taxon>
        <taxon>Eggerthellales</taxon>
        <taxon>Eggerthellaceae</taxon>
        <taxon>Eggerthella</taxon>
    </lineage>
</organism>
<dbReference type="EMBL" id="CP063310">
    <property type="protein sequence ID" value="QOS66755.1"/>
    <property type="molecule type" value="Genomic_DNA"/>
</dbReference>
<evidence type="ECO:0000256" key="2">
    <source>
        <dbReference type="RuleBase" id="RU003634"/>
    </source>
</evidence>
<name>A0A6L7ITR2_9ACTN</name>
<dbReference type="GO" id="GO:0042450">
    <property type="term" value="P:L-arginine biosynthetic process via ornithine"/>
    <property type="evidence" value="ECO:0007669"/>
    <property type="project" value="TreeGrafter"/>
</dbReference>
<dbReference type="InterPro" id="IPR006130">
    <property type="entry name" value="Asp/Orn_carbamoylTrfase"/>
</dbReference>
<feature type="domain" description="Aspartate/ornithine carbamoyltransferase carbamoyl-P binding" evidence="4">
    <location>
        <begin position="12"/>
        <end position="162"/>
    </location>
</feature>
<dbReference type="PANTHER" id="PTHR45753">
    <property type="entry name" value="ORNITHINE CARBAMOYLTRANSFERASE, MITOCHONDRIAL"/>
    <property type="match status" value="1"/>
</dbReference>